<dbReference type="GO" id="GO:0000981">
    <property type="term" value="F:DNA-binding transcription factor activity, RNA polymerase II-specific"/>
    <property type="evidence" value="ECO:0007669"/>
    <property type="project" value="TreeGrafter"/>
</dbReference>
<accession>A0A2G8L932</accession>
<evidence type="ECO:0000256" key="6">
    <source>
        <dbReference type="ARBA" id="ARBA00023242"/>
    </source>
</evidence>
<feature type="compositionally biased region" description="Polar residues" evidence="8">
    <location>
        <begin position="39"/>
        <end position="58"/>
    </location>
</feature>
<name>A0A2G8L932_STIJA</name>
<dbReference type="GO" id="GO:0008270">
    <property type="term" value="F:zinc ion binding"/>
    <property type="evidence" value="ECO:0007669"/>
    <property type="project" value="UniProtKB-KW"/>
</dbReference>
<comment type="caution">
    <text evidence="10">The sequence shown here is derived from an EMBL/GenBank/DDBJ whole genome shotgun (WGS) entry which is preliminary data.</text>
</comment>
<organism evidence="10 11">
    <name type="scientific">Stichopus japonicus</name>
    <name type="common">Sea cucumber</name>
    <dbReference type="NCBI Taxonomy" id="307972"/>
    <lineage>
        <taxon>Eukaryota</taxon>
        <taxon>Metazoa</taxon>
        <taxon>Echinodermata</taxon>
        <taxon>Eleutherozoa</taxon>
        <taxon>Echinozoa</taxon>
        <taxon>Holothuroidea</taxon>
        <taxon>Aspidochirotacea</taxon>
        <taxon>Aspidochirotida</taxon>
        <taxon>Stichopodidae</taxon>
        <taxon>Apostichopus</taxon>
    </lineage>
</organism>
<keyword evidence="5" id="KW-0862">Zinc</keyword>
<comment type="subcellular location">
    <subcellularLocation>
        <location evidence="1">Nucleus</location>
    </subcellularLocation>
</comment>
<dbReference type="OrthoDB" id="3437960at2759"/>
<dbReference type="Gene3D" id="3.30.160.60">
    <property type="entry name" value="Classic Zinc Finger"/>
    <property type="match status" value="3"/>
</dbReference>
<evidence type="ECO:0000313" key="10">
    <source>
        <dbReference type="EMBL" id="PIK56773.1"/>
    </source>
</evidence>
<dbReference type="SMART" id="SM00355">
    <property type="entry name" value="ZnF_C2H2"/>
    <property type="match status" value="3"/>
</dbReference>
<protein>
    <submittedName>
        <fullName evidence="10">Putative zinc finger protein</fullName>
    </submittedName>
</protein>
<feature type="domain" description="C2H2-type" evidence="9">
    <location>
        <begin position="98"/>
        <end position="125"/>
    </location>
</feature>
<keyword evidence="4 7" id="KW-0863">Zinc-finger</keyword>
<dbReference type="GO" id="GO:0005634">
    <property type="term" value="C:nucleus"/>
    <property type="evidence" value="ECO:0007669"/>
    <property type="project" value="UniProtKB-SubCell"/>
</dbReference>
<dbReference type="Proteomes" id="UP000230750">
    <property type="component" value="Unassembled WGS sequence"/>
</dbReference>
<dbReference type="FunFam" id="3.30.160.60:FF:002343">
    <property type="entry name" value="Zinc finger protein 33A"/>
    <property type="match status" value="1"/>
</dbReference>
<gene>
    <name evidence="10" type="ORF">BSL78_06304</name>
</gene>
<dbReference type="Pfam" id="PF00096">
    <property type="entry name" value="zf-C2H2"/>
    <property type="match status" value="2"/>
</dbReference>
<dbReference type="STRING" id="307972.A0A2G8L932"/>
<dbReference type="FunFam" id="3.30.160.60:FF:000100">
    <property type="entry name" value="Zinc finger 45-like"/>
    <property type="match status" value="1"/>
</dbReference>
<keyword evidence="2" id="KW-0479">Metal-binding</keyword>
<evidence type="ECO:0000256" key="5">
    <source>
        <dbReference type="ARBA" id="ARBA00022833"/>
    </source>
</evidence>
<evidence type="ECO:0000256" key="8">
    <source>
        <dbReference type="SAM" id="MobiDB-lite"/>
    </source>
</evidence>
<dbReference type="PANTHER" id="PTHR24394">
    <property type="entry name" value="ZINC FINGER PROTEIN"/>
    <property type="match status" value="1"/>
</dbReference>
<feature type="domain" description="C2H2-type" evidence="9">
    <location>
        <begin position="126"/>
        <end position="153"/>
    </location>
</feature>
<dbReference type="PROSITE" id="PS50157">
    <property type="entry name" value="ZINC_FINGER_C2H2_2"/>
    <property type="match status" value="3"/>
</dbReference>
<evidence type="ECO:0000256" key="7">
    <source>
        <dbReference type="PROSITE-ProRule" id="PRU00042"/>
    </source>
</evidence>
<dbReference type="PROSITE" id="PS00028">
    <property type="entry name" value="ZINC_FINGER_C2H2_1"/>
    <property type="match status" value="2"/>
</dbReference>
<evidence type="ECO:0000313" key="11">
    <source>
        <dbReference type="Proteomes" id="UP000230750"/>
    </source>
</evidence>
<keyword evidence="6" id="KW-0539">Nucleus</keyword>
<dbReference type="PANTHER" id="PTHR24394:SF29">
    <property type="entry name" value="MYONEURIN"/>
    <property type="match status" value="1"/>
</dbReference>
<proteinExistence type="predicted"/>
<sequence length="222" mass="25103">MTNLIIASFTEGPGRQIPAQLPEHFTGQGFSSYERESQKTSFPSVRTGSSHAQWSAGASGSRKIKRINPNIGKNTMQIAPLNPETPDANQPEAVAAPTFCRFCGKQFANLAKYKAHEIYHTKPPRFPCKFCGKPSHSKANMLRHERTHTGEKPFKCRFCKKSFPFKETLTGHERLHTGEKPYKCRTCGKRFTHGASRRHEAAILALKKRSKSYFWPLLHDLC</sequence>
<dbReference type="AlphaFoldDB" id="A0A2G8L932"/>
<dbReference type="InterPro" id="IPR013087">
    <property type="entry name" value="Znf_C2H2_type"/>
</dbReference>
<dbReference type="EMBL" id="MRZV01000164">
    <property type="protein sequence ID" value="PIK56773.1"/>
    <property type="molecule type" value="Genomic_DNA"/>
</dbReference>
<keyword evidence="3" id="KW-0677">Repeat</keyword>
<reference evidence="10 11" key="1">
    <citation type="journal article" date="2017" name="PLoS Biol.">
        <title>The sea cucumber genome provides insights into morphological evolution and visceral regeneration.</title>
        <authorList>
            <person name="Zhang X."/>
            <person name="Sun L."/>
            <person name="Yuan J."/>
            <person name="Sun Y."/>
            <person name="Gao Y."/>
            <person name="Zhang L."/>
            <person name="Li S."/>
            <person name="Dai H."/>
            <person name="Hamel J.F."/>
            <person name="Liu C."/>
            <person name="Yu Y."/>
            <person name="Liu S."/>
            <person name="Lin W."/>
            <person name="Guo K."/>
            <person name="Jin S."/>
            <person name="Xu P."/>
            <person name="Storey K.B."/>
            <person name="Huan P."/>
            <person name="Zhang T."/>
            <person name="Zhou Y."/>
            <person name="Zhang J."/>
            <person name="Lin C."/>
            <person name="Li X."/>
            <person name="Xing L."/>
            <person name="Huo D."/>
            <person name="Sun M."/>
            <person name="Wang L."/>
            <person name="Mercier A."/>
            <person name="Li F."/>
            <person name="Yang H."/>
            <person name="Xiang J."/>
        </authorList>
    </citation>
    <scope>NUCLEOTIDE SEQUENCE [LARGE SCALE GENOMIC DNA]</scope>
    <source>
        <strain evidence="10">Shaxun</strain>
        <tissue evidence="10">Muscle</tissue>
    </source>
</reference>
<dbReference type="InterPro" id="IPR036236">
    <property type="entry name" value="Znf_C2H2_sf"/>
</dbReference>
<evidence type="ECO:0000256" key="3">
    <source>
        <dbReference type="ARBA" id="ARBA00022737"/>
    </source>
</evidence>
<dbReference type="SUPFAM" id="SSF57667">
    <property type="entry name" value="beta-beta-alpha zinc fingers"/>
    <property type="match status" value="2"/>
</dbReference>
<evidence type="ECO:0000259" key="9">
    <source>
        <dbReference type="PROSITE" id="PS50157"/>
    </source>
</evidence>
<evidence type="ECO:0000256" key="1">
    <source>
        <dbReference type="ARBA" id="ARBA00004123"/>
    </source>
</evidence>
<feature type="domain" description="C2H2-type" evidence="9">
    <location>
        <begin position="154"/>
        <end position="181"/>
    </location>
</feature>
<feature type="region of interest" description="Disordered" evidence="8">
    <location>
        <begin position="30"/>
        <end position="65"/>
    </location>
</feature>
<keyword evidence="11" id="KW-1185">Reference proteome</keyword>
<evidence type="ECO:0000256" key="4">
    <source>
        <dbReference type="ARBA" id="ARBA00022771"/>
    </source>
</evidence>
<evidence type="ECO:0000256" key="2">
    <source>
        <dbReference type="ARBA" id="ARBA00022723"/>
    </source>
</evidence>